<keyword evidence="2" id="KW-1185">Reference proteome</keyword>
<comment type="caution">
    <text evidence="1">The sequence shown here is derived from an EMBL/GenBank/DDBJ whole genome shotgun (WGS) entry which is preliminary data.</text>
</comment>
<sequence>MAERWKKAFQKNRLPIAKNEDIEFSAELADSDDLEAEERAALADARQEQE</sequence>
<dbReference type="RefSeq" id="WP_127606891.1">
    <property type="nucleotide sequence ID" value="NZ_JARTHJ010000266.1"/>
</dbReference>
<dbReference type="Pfam" id="PF14151">
    <property type="entry name" value="YfhD"/>
    <property type="match status" value="1"/>
</dbReference>
<evidence type="ECO:0000313" key="2">
    <source>
        <dbReference type="Proteomes" id="UP000450917"/>
    </source>
</evidence>
<evidence type="ECO:0000313" key="1">
    <source>
        <dbReference type="EMBL" id="MUG69551.1"/>
    </source>
</evidence>
<dbReference type="EMBL" id="WNZX01000001">
    <property type="protein sequence ID" value="MUG69551.1"/>
    <property type="molecule type" value="Genomic_DNA"/>
</dbReference>
<name>A0A7X3CRB1_9BACL</name>
<dbReference type="AlphaFoldDB" id="A0A7X3CRB1"/>
<organism evidence="1 2">
    <name type="scientific">Paenibacillus validus</name>
    <dbReference type="NCBI Taxonomy" id="44253"/>
    <lineage>
        <taxon>Bacteria</taxon>
        <taxon>Bacillati</taxon>
        <taxon>Bacillota</taxon>
        <taxon>Bacilli</taxon>
        <taxon>Bacillales</taxon>
        <taxon>Paenibacillaceae</taxon>
        <taxon>Paenibacillus</taxon>
    </lineage>
</organism>
<proteinExistence type="predicted"/>
<accession>A0A7X3CRB1</accession>
<gene>
    <name evidence="1" type="ORF">GNP93_02555</name>
</gene>
<dbReference type="Proteomes" id="UP000450917">
    <property type="component" value="Unassembled WGS sequence"/>
</dbReference>
<protein>
    <submittedName>
        <fullName evidence="1">YfhD family protein</fullName>
    </submittedName>
</protein>
<dbReference type="InterPro" id="IPR025435">
    <property type="entry name" value="YfhD-like"/>
</dbReference>
<reference evidence="1 2" key="1">
    <citation type="submission" date="2019-11" db="EMBL/GenBank/DDBJ databases">
        <title>Draft genome sequences of five Paenibacillus species of dairy origin.</title>
        <authorList>
            <person name="Olajide A.M."/>
            <person name="Chen S."/>
            <person name="Lapointe G."/>
        </authorList>
    </citation>
    <scope>NUCLEOTIDE SEQUENCE [LARGE SCALE GENOMIC DNA]</scope>
    <source>
        <strain evidence="1 2">2CS3</strain>
    </source>
</reference>